<dbReference type="InterPro" id="IPR025398">
    <property type="entry name" value="DUF4371"/>
</dbReference>
<proteinExistence type="predicted"/>
<dbReference type="SUPFAM" id="SSF53098">
    <property type="entry name" value="Ribonuclease H-like"/>
    <property type="match status" value="1"/>
</dbReference>
<comment type="caution">
    <text evidence="2">The sequence shown here is derived from an EMBL/GenBank/DDBJ whole genome shotgun (WGS) entry which is preliminary data.</text>
</comment>
<keyword evidence="3" id="KW-1185">Reference proteome</keyword>
<evidence type="ECO:0000313" key="2">
    <source>
        <dbReference type="EMBL" id="KAJ4787970.1"/>
    </source>
</evidence>
<dbReference type="AlphaFoldDB" id="A0AAV8F2U0"/>
<organism evidence="2 3">
    <name type="scientific">Rhynchospora pubera</name>
    <dbReference type="NCBI Taxonomy" id="906938"/>
    <lineage>
        <taxon>Eukaryota</taxon>
        <taxon>Viridiplantae</taxon>
        <taxon>Streptophyta</taxon>
        <taxon>Embryophyta</taxon>
        <taxon>Tracheophyta</taxon>
        <taxon>Spermatophyta</taxon>
        <taxon>Magnoliopsida</taxon>
        <taxon>Liliopsida</taxon>
        <taxon>Poales</taxon>
        <taxon>Cyperaceae</taxon>
        <taxon>Cyperoideae</taxon>
        <taxon>Rhynchosporeae</taxon>
        <taxon>Rhynchospora</taxon>
    </lineage>
</organism>
<dbReference type="InterPro" id="IPR055298">
    <property type="entry name" value="AtLOH3-like"/>
</dbReference>
<dbReference type="InterPro" id="IPR012337">
    <property type="entry name" value="RNaseH-like_sf"/>
</dbReference>
<dbReference type="PANTHER" id="PTHR11697:SF230">
    <property type="entry name" value="ZINC FINGER, MYM DOMAIN CONTAINING 1"/>
    <property type="match status" value="1"/>
</dbReference>
<reference evidence="2" key="1">
    <citation type="submission" date="2022-08" db="EMBL/GenBank/DDBJ databases">
        <authorList>
            <person name="Marques A."/>
        </authorList>
    </citation>
    <scope>NUCLEOTIDE SEQUENCE</scope>
    <source>
        <strain evidence="2">RhyPub2mFocal</strain>
        <tissue evidence="2">Leaves</tissue>
    </source>
</reference>
<dbReference type="Pfam" id="PF14291">
    <property type="entry name" value="DUF4371"/>
    <property type="match status" value="1"/>
</dbReference>
<name>A0AAV8F2U0_9POAL</name>
<evidence type="ECO:0000259" key="1">
    <source>
        <dbReference type="Pfam" id="PF14291"/>
    </source>
</evidence>
<sequence length="421" mass="47215">MKQEQHIQTILEEENKRSQNAYRLRLTATVDCIRHLLKQGMAFRGHDESEDSENRGNLLELLRFLADHNVLIDNVVLQNAPGNCKLVAPPIQKEIIHAAAVETTNKIMEELGDELFSVLVDESRDISCKQQMVVLLRYVSKKGSIVERFIAVVHVKETTSISLKESLEELFCKHKLSFSRLRGQGYDGTSNMRGKFNGLKALILNENSSAYYVHCFAHQLQLVLMAVAKKHKRIATLFEDISNAQITVGASCKRRDQLRESRAAEVQKALGKDDFLTGTCLNQEIGLARSCDTRWSSHYKSLTNLIILFGSVMAVLDDIMENADDDCQVGRNAQANLTMGSDDHAMHNKVEQLSKQMELLMSRYNRGQQLVSGAQGEERASGRMIGEGTLVNELYVVQPDSLLFSTTISNSTRAQPAWTSV</sequence>
<accession>A0AAV8F2U0</accession>
<dbReference type="PANTHER" id="PTHR11697">
    <property type="entry name" value="GENERAL TRANSCRIPTION FACTOR 2-RELATED ZINC FINGER PROTEIN"/>
    <property type="match status" value="1"/>
</dbReference>
<evidence type="ECO:0000313" key="3">
    <source>
        <dbReference type="Proteomes" id="UP001140206"/>
    </source>
</evidence>
<protein>
    <submittedName>
        <fullName evidence="2">General transcription factor 2-related zinc finger protein</fullName>
    </submittedName>
</protein>
<feature type="domain" description="DUF4371" evidence="1">
    <location>
        <begin position="1"/>
        <end position="198"/>
    </location>
</feature>
<dbReference type="EMBL" id="JAMFTS010000002">
    <property type="protein sequence ID" value="KAJ4787970.1"/>
    <property type="molecule type" value="Genomic_DNA"/>
</dbReference>
<dbReference type="Proteomes" id="UP001140206">
    <property type="component" value="Chromosome 2"/>
</dbReference>
<gene>
    <name evidence="2" type="ORF">LUZ62_039216</name>
</gene>